<evidence type="ECO:0000313" key="2">
    <source>
        <dbReference type="Proteomes" id="UP000053237"/>
    </source>
</evidence>
<comment type="caution">
    <text evidence="1">The sequence shown here is derived from an EMBL/GenBank/DDBJ whole genome shotgun (WGS) entry which is preliminary data.</text>
</comment>
<accession>A0A024FUP8</accession>
<proteinExistence type="predicted"/>
<dbReference type="EMBL" id="CAIX01000429">
    <property type="protein sequence ID" value="CCI10850.1"/>
    <property type="molecule type" value="Genomic_DNA"/>
</dbReference>
<reference evidence="1 2" key="1">
    <citation type="submission" date="2012-05" db="EMBL/GenBank/DDBJ databases">
        <title>Recombination and specialization in a pathogen metapopulation.</title>
        <authorList>
            <person name="Gardiner A."/>
            <person name="Kemen E."/>
            <person name="Schultz-Larsen T."/>
            <person name="MacLean D."/>
            <person name="Van Oosterhout C."/>
            <person name="Jones J.D.G."/>
        </authorList>
    </citation>
    <scope>NUCLEOTIDE SEQUENCE [LARGE SCALE GENOMIC DNA]</scope>
    <source>
        <strain evidence="1 2">Ac Nc2</strain>
    </source>
</reference>
<protein>
    <submittedName>
        <fullName evidence="1">Uncharacterized protein</fullName>
    </submittedName>
</protein>
<name>A0A024FUP8_9STRA</name>
<sequence length="147" mass="16746">MCCDERLWHRAFLYQTRFVIAAIHSRLHAIKPKCHDIPHKRDSVLSLTGFIKNTMLSKSLCENGLTVGRPMLSLPSFSRVSESSFLTGSNIFFCEFVMCLDHSFCNKASDKWTEVIIQFRDGTVQRSSNADAQVMLSKKNEKGENLI</sequence>
<organism evidence="1 2">
    <name type="scientific">Albugo candida</name>
    <dbReference type="NCBI Taxonomy" id="65357"/>
    <lineage>
        <taxon>Eukaryota</taxon>
        <taxon>Sar</taxon>
        <taxon>Stramenopiles</taxon>
        <taxon>Oomycota</taxon>
        <taxon>Peronosporomycetes</taxon>
        <taxon>Albuginales</taxon>
        <taxon>Albuginaceae</taxon>
        <taxon>Albugo</taxon>
    </lineage>
</organism>
<evidence type="ECO:0000313" key="1">
    <source>
        <dbReference type="EMBL" id="CCI10850.1"/>
    </source>
</evidence>
<dbReference type="Proteomes" id="UP000053237">
    <property type="component" value="Unassembled WGS sequence"/>
</dbReference>
<dbReference type="InParanoid" id="A0A024FUP8"/>
<dbReference type="AlphaFoldDB" id="A0A024FUP8"/>
<gene>
    <name evidence="1" type="ORF">BN9_118460</name>
</gene>
<keyword evidence="2" id="KW-1185">Reference proteome</keyword>